<evidence type="ECO:0000256" key="1">
    <source>
        <dbReference type="ARBA" id="ARBA00001946"/>
    </source>
</evidence>
<dbReference type="Gene3D" id="1.10.150.300">
    <property type="entry name" value="TGS-like domain"/>
    <property type="match status" value="1"/>
</dbReference>
<gene>
    <name evidence="6" type="ordered locus">Tter_1850</name>
</gene>
<dbReference type="GO" id="GO:0005525">
    <property type="term" value="F:GTP binding"/>
    <property type="evidence" value="ECO:0007669"/>
    <property type="project" value="InterPro"/>
</dbReference>
<dbReference type="Proteomes" id="UP000000323">
    <property type="component" value="Chromosome 1"/>
</dbReference>
<dbReference type="GO" id="GO:0005737">
    <property type="term" value="C:cytoplasm"/>
    <property type="evidence" value="ECO:0007669"/>
    <property type="project" value="TreeGrafter"/>
</dbReference>
<evidence type="ECO:0000313" key="7">
    <source>
        <dbReference type="Proteomes" id="UP000000323"/>
    </source>
</evidence>
<evidence type="ECO:0000259" key="5">
    <source>
        <dbReference type="PROSITE" id="PS51880"/>
    </source>
</evidence>
<dbReference type="STRING" id="525904.Tter_1850"/>
<dbReference type="PROSITE" id="PS51880">
    <property type="entry name" value="TGS"/>
    <property type="match status" value="1"/>
</dbReference>
<dbReference type="KEGG" id="ttr:Tter_1850"/>
<dbReference type="InterPro" id="IPR013029">
    <property type="entry name" value="YchF_C"/>
</dbReference>
<dbReference type="InterPro" id="IPR027417">
    <property type="entry name" value="P-loop_NTPase"/>
</dbReference>
<dbReference type="PIRSF" id="PIRSF006641">
    <property type="entry name" value="CHP00092"/>
    <property type="match status" value="1"/>
</dbReference>
<dbReference type="GO" id="GO:0016887">
    <property type="term" value="F:ATP hydrolysis activity"/>
    <property type="evidence" value="ECO:0007669"/>
    <property type="project" value="InterPro"/>
</dbReference>
<dbReference type="InterPro" id="IPR023192">
    <property type="entry name" value="TGS-like_dom_sf"/>
</dbReference>
<proteinExistence type="predicted"/>
<reference evidence="7" key="1">
    <citation type="journal article" date="2010" name="Stand. Genomic Sci.">
        <title>Complete genome sequence of 'Thermobaculum terrenum' type strain (YNP1).</title>
        <authorList>
            <person name="Kiss H."/>
            <person name="Cleland D."/>
            <person name="Lapidus A."/>
            <person name="Lucas S."/>
            <person name="Glavina Del Rio T."/>
            <person name="Nolan M."/>
            <person name="Tice H."/>
            <person name="Han C."/>
            <person name="Goodwin L."/>
            <person name="Pitluck S."/>
            <person name="Liolios K."/>
            <person name="Ivanova N."/>
            <person name="Mavromatis K."/>
            <person name="Ovchinnikova G."/>
            <person name="Pati A."/>
            <person name="Chen A."/>
            <person name="Palaniappan K."/>
            <person name="Land M."/>
            <person name="Hauser L."/>
            <person name="Chang Y."/>
            <person name="Jeffries C."/>
            <person name="Lu M."/>
            <person name="Brettin T."/>
            <person name="Detter J."/>
            <person name="Goker M."/>
            <person name="Tindall B."/>
            <person name="Beck B."/>
            <person name="McDermott T."/>
            <person name="Woyke T."/>
            <person name="Bristow J."/>
            <person name="Eisen J."/>
            <person name="Markowitz V."/>
            <person name="Hugenholtz P."/>
            <person name="Kyrpides N."/>
            <person name="Klenk H."/>
            <person name="Cheng J."/>
        </authorList>
    </citation>
    <scope>NUCLEOTIDE SEQUENCE [LARGE SCALE GENOMIC DNA]</scope>
    <source>
        <strain evidence="7">ATCC BAA-798 / YNP1</strain>
    </source>
</reference>
<protein>
    <submittedName>
        <fullName evidence="6">GTP-binding protein YchF</fullName>
    </submittedName>
</protein>
<dbReference type="NCBIfam" id="TIGR00092">
    <property type="entry name" value="redox-regulated ATPase YchF"/>
    <property type="match status" value="1"/>
</dbReference>
<sequence length="350" mass="38378">MQIGLIGLPGSGKTTIFQALTGVRSSISTSSKREAANLAVVSVPDERVDKLSEIFRPKRTIYSSVEFTDVAGLQGVDTARSKGFSSTFLAAARNVDVLGIVVGKFLPGSDPQAELEEIELELNLADLSVIQKRLERLNSEISKTPAARRVELEKERELLQRLEQALTNDKPIRELEISADEEKMLRGYGFLTAKPAFVILNVAETEASKQDLDLHLNLPTVQVSGIIEAEIAELPPDDAKAFLEDLGLREPGINRVIKTAYDTANLISFFTVGEDEVRSWTIKSGATAVEAAGVIHSDFARGFIRAEVVHYDDFIRVGSLAEARRQGLLRLEGKNYIVKDGDICHFLANV</sequence>
<dbReference type="InterPro" id="IPR006073">
    <property type="entry name" value="GTP-bd"/>
</dbReference>
<name>D1CD91_THET1</name>
<keyword evidence="3" id="KW-0547">Nucleotide-binding</keyword>
<evidence type="ECO:0000256" key="2">
    <source>
        <dbReference type="ARBA" id="ARBA00022723"/>
    </source>
</evidence>
<comment type="cofactor">
    <cofactor evidence="1">
        <name>Mg(2+)</name>
        <dbReference type="ChEBI" id="CHEBI:18420"/>
    </cofactor>
</comment>
<keyword evidence="7" id="KW-1185">Reference proteome</keyword>
<dbReference type="InterPro" id="IPR012676">
    <property type="entry name" value="TGS-like"/>
</dbReference>
<dbReference type="HOGENOM" id="CLU_018395_0_1_0"/>
<dbReference type="eggNOG" id="COG0012">
    <property type="taxonomic scope" value="Bacteria"/>
</dbReference>
<dbReference type="OrthoDB" id="9807318at2"/>
<dbReference type="FunFam" id="3.10.20.30:FF:000001">
    <property type="entry name" value="Ribosome-binding ATPase YchF"/>
    <property type="match status" value="1"/>
</dbReference>
<dbReference type="SUPFAM" id="SSF81271">
    <property type="entry name" value="TGS-like"/>
    <property type="match status" value="1"/>
</dbReference>
<evidence type="ECO:0000313" key="6">
    <source>
        <dbReference type="EMBL" id="ACZ42756.1"/>
    </source>
</evidence>
<dbReference type="RefSeq" id="WP_012875787.1">
    <property type="nucleotide sequence ID" value="NC_013525.1"/>
</dbReference>
<accession>D1CD91</accession>
<dbReference type="Gene3D" id="3.40.50.300">
    <property type="entry name" value="P-loop containing nucleotide triphosphate hydrolases"/>
    <property type="match status" value="1"/>
</dbReference>
<dbReference type="InterPro" id="IPR004396">
    <property type="entry name" value="ATPase_YchF/OLA1"/>
</dbReference>
<dbReference type="PANTHER" id="PTHR23305">
    <property type="entry name" value="OBG GTPASE FAMILY"/>
    <property type="match status" value="1"/>
</dbReference>
<dbReference type="GO" id="GO:0005524">
    <property type="term" value="F:ATP binding"/>
    <property type="evidence" value="ECO:0007669"/>
    <property type="project" value="UniProtKB-KW"/>
</dbReference>
<dbReference type="CDD" id="cd04867">
    <property type="entry name" value="TGS_YchF_OLA1"/>
    <property type="match status" value="1"/>
</dbReference>
<dbReference type="Gene3D" id="3.10.20.30">
    <property type="match status" value="1"/>
</dbReference>
<dbReference type="SUPFAM" id="SSF52540">
    <property type="entry name" value="P-loop containing nucleoside triphosphate hydrolases"/>
    <property type="match status" value="1"/>
</dbReference>
<dbReference type="EMBL" id="CP001825">
    <property type="protein sequence ID" value="ACZ42756.1"/>
    <property type="molecule type" value="Genomic_DNA"/>
</dbReference>
<feature type="domain" description="TGS" evidence="5">
    <location>
        <begin position="265"/>
        <end position="348"/>
    </location>
</feature>
<dbReference type="GO" id="GO:0046872">
    <property type="term" value="F:metal ion binding"/>
    <property type="evidence" value="ECO:0007669"/>
    <property type="project" value="UniProtKB-KW"/>
</dbReference>
<evidence type="ECO:0000256" key="4">
    <source>
        <dbReference type="ARBA" id="ARBA00022840"/>
    </source>
</evidence>
<dbReference type="Pfam" id="PF01926">
    <property type="entry name" value="MMR_HSR1"/>
    <property type="match status" value="1"/>
</dbReference>
<keyword evidence="2" id="KW-0479">Metal-binding</keyword>
<dbReference type="PANTHER" id="PTHR23305:SF18">
    <property type="entry name" value="OBG-TYPE G DOMAIN-CONTAINING PROTEIN"/>
    <property type="match status" value="1"/>
</dbReference>
<dbReference type="AlphaFoldDB" id="D1CD91"/>
<dbReference type="PRINTS" id="PR00326">
    <property type="entry name" value="GTP1OBG"/>
</dbReference>
<dbReference type="InterPro" id="IPR012675">
    <property type="entry name" value="Beta-grasp_dom_sf"/>
</dbReference>
<dbReference type="InterPro" id="IPR004095">
    <property type="entry name" value="TGS"/>
</dbReference>
<organism evidence="6 7">
    <name type="scientific">Thermobaculum terrenum (strain ATCC BAA-798 / CCMEE 7001 / YNP1)</name>
    <dbReference type="NCBI Taxonomy" id="525904"/>
    <lineage>
        <taxon>Bacteria</taxon>
        <taxon>Bacillati</taxon>
        <taxon>Chloroflexota</taxon>
        <taxon>Chloroflexia</taxon>
        <taxon>Candidatus Thermobaculales</taxon>
        <taxon>Candidatus Thermobaculaceae</taxon>
        <taxon>Thermobaculum</taxon>
    </lineage>
</organism>
<keyword evidence="4" id="KW-0067">ATP-binding</keyword>
<evidence type="ECO:0000256" key="3">
    <source>
        <dbReference type="ARBA" id="ARBA00022741"/>
    </source>
</evidence>
<dbReference type="Pfam" id="PF06071">
    <property type="entry name" value="YchF-GTPase_C"/>
    <property type="match status" value="1"/>
</dbReference>